<accession>A0A183CVA3</accession>
<evidence type="ECO:0000313" key="2">
    <source>
        <dbReference type="WBParaSite" id="GPUH_0000039301-mRNA-1"/>
    </source>
</evidence>
<proteinExistence type="predicted"/>
<feature type="compositionally biased region" description="Pro residues" evidence="1">
    <location>
        <begin position="99"/>
        <end position="111"/>
    </location>
</feature>
<protein>
    <submittedName>
        <fullName evidence="2">Growth hormone releasing hormone</fullName>
    </submittedName>
</protein>
<reference evidence="2" key="1">
    <citation type="submission" date="2016-06" db="UniProtKB">
        <authorList>
            <consortium name="WormBaseParasite"/>
        </authorList>
    </citation>
    <scope>IDENTIFICATION</scope>
</reference>
<sequence>LGSAVQPPPFHHKFPSTYDSLKSLLLFGPIWTQQRGAPHSGDWLSGPVGSKYGLSEMSVLPPELDLCEDARSRFTHTKALFEQLERGGQSPPIYYSPRPSRPPPPPLPPKPSLQCPSSPLSQCCKWEAK</sequence>
<dbReference type="AlphaFoldDB" id="A0A183CVA3"/>
<feature type="region of interest" description="Disordered" evidence="1">
    <location>
        <begin position="82"/>
        <end position="120"/>
    </location>
</feature>
<organism evidence="2">
    <name type="scientific">Gongylonema pulchrum</name>
    <dbReference type="NCBI Taxonomy" id="637853"/>
    <lineage>
        <taxon>Eukaryota</taxon>
        <taxon>Metazoa</taxon>
        <taxon>Ecdysozoa</taxon>
        <taxon>Nematoda</taxon>
        <taxon>Chromadorea</taxon>
        <taxon>Rhabditida</taxon>
        <taxon>Spirurina</taxon>
        <taxon>Spiruromorpha</taxon>
        <taxon>Spiruroidea</taxon>
        <taxon>Gongylonematidae</taxon>
        <taxon>Gongylonema</taxon>
    </lineage>
</organism>
<dbReference type="WBParaSite" id="GPUH_0000039301-mRNA-1">
    <property type="protein sequence ID" value="GPUH_0000039301-mRNA-1"/>
    <property type="gene ID" value="GPUH_0000039301"/>
</dbReference>
<name>A0A183CVA3_9BILA</name>
<evidence type="ECO:0000256" key="1">
    <source>
        <dbReference type="SAM" id="MobiDB-lite"/>
    </source>
</evidence>
<feature type="compositionally biased region" description="Low complexity" evidence="1">
    <location>
        <begin position="89"/>
        <end position="98"/>
    </location>
</feature>